<dbReference type="PANTHER" id="PTHR13475:SF3">
    <property type="entry name" value="NEUGRIN"/>
    <property type="match status" value="1"/>
</dbReference>
<dbReference type="FunCoup" id="A0A6L2P948">
    <property type="interactions" value="328"/>
</dbReference>
<dbReference type="PANTHER" id="PTHR13475">
    <property type="entry name" value="NEUGRIN"/>
    <property type="match status" value="1"/>
</dbReference>
<evidence type="ECO:0000313" key="2">
    <source>
        <dbReference type="Proteomes" id="UP000502823"/>
    </source>
</evidence>
<dbReference type="Proteomes" id="UP000502823">
    <property type="component" value="Unassembled WGS sequence"/>
</dbReference>
<keyword evidence="2" id="KW-1185">Reference proteome</keyword>
<dbReference type="AlphaFoldDB" id="A0A6L2P948"/>
<evidence type="ECO:0000313" key="1">
    <source>
        <dbReference type="EMBL" id="GFG28784.1"/>
    </source>
</evidence>
<organism evidence="1 2">
    <name type="scientific">Coptotermes formosanus</name>
    <name type="common">Formosan subterranean termite</name>
    <dbReference type="NCBI Taxonomy" id="36987"/>
    <lineage>
        <taxon>Eukaryota</taxon>
        <taxon>Metazoa</taxon>
        <taxon>Ecdysozoa</taxon>
        <taxon>Arthropoda</taxon>
        <taxon>Hexapoda</taxon>
        <taxon>Insecta</taxon>
        <taxon>Pterygota</taxon>
        <taxon>Neoptera</taxon>
        <taxon>Polyneoptera</taxon>
        <taxon>Dictyoptera</taxon>
        <taxon>Blattodea</taxon>
        <taxon>Blattoidea</taxon>
        <taxon>Termitoidae</taxon>
        <taxon>Rhinotermitidae</taxon>
        <taxon>Coptotermes</taxon>
    </lineage>
</organism>
<accession>A0A6L2P948</accession>
<comment type="caution">
    <text evidence="1">The sequence shown here is derived from an EMBL/GenBank/DDBJ whole genome shotgun (WGS) entry which is preliminary data.</text>
</comment>
<dbReference type="Pfam" id="PF06413">
    <property type="entry name" value="Neugrin"/>
    <property type="match status" value="1"/>
</dbReference>
<dbReference type="OrthoDB" id="6415470at2759"/>
<reference evidence="2" key="1">
    <citation type="submission" date="2020-01" db="EMBL/GenBank/DDBJ databases">
        <title>Draft genome sequence of the Termite Coptotermes fromosanus.</title>
        <authorList>
            <person name="Itakura S."/>
            <person name="Yosikawa Y."/>
            <person name="Umezawa K."/>
        </authorList>
    </citation>
    <scope>NUCLEOTIDE SEQUENCE [LARGE SCALE GENOMIC DNA]</scope>
</reference>
<sequence>MVCVVRRRGTISQTKVKAWKKPNYSRFPNPGMQRRLGVMEPEDEAMAEYTDVDDTEYDFMDVNKMHDLHESEQIKMKHMKQLKIVGNKYFKPEKGLNLLTWSEKEQIQYLHNSDDATWTVEKLAQCFPASETMIKKILKSKWRPRDANRVLKHDLAVQKNWELLQSGKVEVDSELKVHLSKFTQRRIPVAQRPDTGGMFGGENSIPKPKQSEFGSIIESYKLLKSKDTPEDDGEDPYVLQRTCDTSAVPKGDSFLLQGRETYSRGGGVTLDKYRERILRAVKKGHEKNPEVKLMVSGLNKPEDMPDAAHDASPDIASEMVREHSAAPSPLVIETNSDLPKDPPERIRVPVNQWQKGCTFKIGDCYYDDDGGFLYRVPGMK</sequence>
<protein>
    <submittedName>
        <fullName evidence="1">Uncharacterized protein</fullName>
    </submittedName>
</protein>
<name>A0A6L2P948_COPFO</name>
<dbReference type="GO" id="GO:0005634">
    <property type="term" value="C:nucleus"/>
    <property type="evidence" value="ECO:0007669"/>
    <property type="project" value="TreeGrafter"/>
</dbReference>
<dbReference type="InterPro" id="IPR010487">
    <property type="entry name" value="NGRN/Rrg9"/>
</dbReference>
<dbReference type="EMBL" id="BLKM01009919">
    <property type="protein sequence ID" value="GFG28784.1"/>
    <property type="molecule type" value="Genomic_DNA"/>
</dbReference>
<proteinExistence type="predicted"/>
<dbReference type="InParanoid" id="A0A6L2P948"/>
<gene>
    <name evidence="1" type="ORF">Cfor_03016</name>
</gene>